<dbReference type="InterPro" id="IPR029030">
    <property type="entry name" value="Caspase-like_dom_sf"/>
</dbReference>
<dbReference type="GO" id="GO:0004197">
    <property type="term" value="F:cysteine-type endopeptidase activity"/>
    <property type="evidence" value="ECO:0007669"/>
    <property type="project" value="InterPro"/>
</dbReference>
<feature type="non-terminal residue" evidence="2">
    <location>
        <position position="1"/>
    </location>
</feature>
<dbReference type="Proteomes" id="UP000299102">
    <property type="component" value="Unassembled WGS sequence"/>
</dbReference>
<reference evidence="2 3" key="1">
    <citation type="journal article" date="2019" name="Commun. Biol.">
        <title>The bagworm genome reveals a unique fibroin gene that provides high tensile strength.</title>
        <authorList>
            <person name="Kono N."/>
            <person name="Nakamura H."/>
            <person name="Ohtoshi R."/>
            <person name="Tomita M."/>
            <person name="Numata K."/>
            <person name="Arakawa K."/>
        </authorList>
    </citation>
    <scope>NUCLEOTIDE SEQUENCE [LARGE SCALE GENOMIC DNA]</scope>
</reference>
<evidence type="ECO:0000259" key="1">
    <source>
        <dbReference type="PROSITE" id="PS50207"/>
    </source>
</evidence>
<dbReference type="InterPro" id="IPR002138">
    <property type="entry name" value="Pept_C14_p10"/>
</dbReference>
<sequence length="80" mass="9382">RNRIRVMDDKRLCARINELADKDDSLSIVTRVQRDVAIDKQYSNTEENRIDKQMPIITSTLIRKLELKKLSKKNQKQSPA</sequence>
<keyword evidence="3" id="KW-1185">Reference proteome</keyword>
<evidence type="ECO:0000313" key="2">
    <source>
        <dbReference type="EMBL" id="GBP05659.1"/>
    </source>
</evidence>
<dbReference type="OrthoDB" id="6114029at2759"/>
<evidence type="ECO:0000313" key="3">
    <source>
        <dbReference type="Proteomes" id="UP000299102"/>
    </source>
</evidence>
<name>A0A4C1SU14_EUMVA</name>
<dbReference type="AlphaFoldDB" id="A0A4C1SU14"/>
<dbReference type="EMBL" id="BGZK01003930">
    <property type="protein sequence ID" value="GBP05659.1"/>
    <property type="molecule type" value="Genomic_DNA"/>
</dbReference>
<proteinExistence type="predicted"/>
<dbReference type="SUPFAM" id="SSF52129">
    <property type="entry name" value="Caspase-like"/>
    <property type="match status" value="1"/>
</dbReference>
<feature type="domain" description="Caspase family p10" evidence="1">
    <location>
        <begin position="10"/>
        <end position="69"/>
    </location>
</feature>
<protein>
    <recommendedName>
        <fullName evidence="1">Caspase family p10 domain-containing protein</fullName>
    </recommendedName>
</protein>
<accession>A0A4C1SU14</accession>
<comment type="caution">
    <text evidence="2">The sequence shown here is derived from an EMBL/GenBank/DDBJ whole genome shotgun (WGS) entry which is preliminary data.</text>
</comment>
<dbReference type="GO" id="GO:0006508">
    <property type="term" value="P:proteolysis"/>
    <property type="evidence" value="ECO:0007669"/>
    <property type="project" value="InterPro"/>
</dbReference>
<dbReference type="PROSITE" id="PS50207">
    <property type="entry name" value="CASPASE_P10"/>
    <property type="match status" value="1"/>
</dbReference>
<dbReference type="Gene3D" id="3.30.70.1470">
    <property type="entry name" value="Caspase-like"/>
    <property type="match status" value="1"/>
</dbReference>
<gene>
    <name evidence="2" type="ORF">EVAR_69256_1</name>
</gene>
<organism evidence="2 3">
    <name type="scientific">Eumeta variegata</name>
    <name type="common">Bagworm moth</name>
    <name type="synonym">Eumeta japonica</name>
    <dbReference type="NCBI Taxonomy" id="151549"/>
    <lineage>
        <taxon>Eukaryota</taxon>
        <taxon>Metazoa</taxon>
        <taxon>Ecdysozoa</taxon>
        <taxon>Arthropoda</taxon>
        <taxon>Hexapoda</taxon>
        <taxon>Insecta</taxon>
        <taxon>Pterygota</taxon>
        <taxon>Neoptera</taxon>
        <taxon>Endopterygota</taxon>
        <taxon>Lepidoptera</taxon>
        <taxon>Glossata</taxon>
        <taxon>Ditrysia</taxon>
        <taxon>Tineoidea</taxon>
        <taxon>Psychidae</taxon>
        <taxon>Oiketicinae</taxon>
        <taxon>Eumeta</taxon>
    </lineage>
</organism>